<feature type="signal peptide" evidence="1">
    <location>
        <begin position="1"/>
        <end position="21"/>
    </location>
</feature>
<evidence type="ECO:0000256" key="1">
    <source>
        <dbReference type="SAM" id="SignalP"/>
    </source>
</evidence>
<accession>A0ABW2YAQ5</accession>
<keyword evidence="3" id="KW-1185">Reference proteome</keyword>
<feature type="chain" id="PRO_5046164891" evidence="1">
    <location>
        <begin position="22"/>
        <end position="705"/>
    </location>
</feature>
<keyword evidence="1" id="KW-0732">Signal</keyword>
<dbReference type="SUPFAM" id="SSF48452">
    <property type="entry name" value="TPR-like"/>
    <property type="match status" value="1"/>
</dbReference>
<proteinExistence type="predicted"/>
<evidence type="ECO:0000313" key="2">
    <source>
        <dbReference type="EMBL" id="MFD0725225.1"/>
    </source>
</evidence>
<dbReference type="PROSITE" id="PS51257">
    <property type="entry name" value="PROKAR_LIPOPROTEIN"/>
    <property type="match status" value="1"/>
</dbReference>
<name>A0ABW2YAQ5_9GAMM</name>
<sequence length="705" mass="76629">MQRWSLCAALGIVVVSGCTNAASPAADQPRPIAYDPLTAIAPNCVADRSIDYPAYTRTIDIVKRSGDLARAQAYYDAVRAEVERVLKARNPAALTEAAPVLAPLFSEQSVRKQATCDFTRYSRNPPMIDAWGAWVSDARLRQLHERIVSDAPAAPVAASTAPSGARRALLLRVWTATGRIDLAATRRQVLQRIAADVEARLDPLVSEYRLAYGVPVPVQETEQAGVDVRLAQRLSGVPDRDVEAFLAWAESGPGQAYYRALTATYTSAQRDWAGLLGEQVRTRIAPMVVSFGNDQIAAQLDEIGRLLEIPDTIYNRYPLRDKLNNLALRDRENPRIRVLLAKLELDVAGGPSDMARPRDMRLLRDSDLPPDASEFQSYSYFVVAVERALAVAADDADAHALAGHLAFLKLDDAKAAEHFAQARRIDAGNPLLALFEGDLAYAQKQYPKAEKLYRAAIAKAGDRMLTRHRAVMHLGLVLDATGRSKERADLVRSQLPLTPEGWQRHHDYAHILLDQGAKSGEVAALVAPIPKGWLPDLMSDLRSRLTVQRIIDAPASARLEVAKGEFAKSFDTNRYGVAACRAHDPAVIPVVRAARSGQHAANEVDNALFGCAIEYRRPHVLAMILPSIKDVNMPINALWQNPAVCGAAARSDDRSLALLIKAGADIERPCRPGGSARQILAAAVARGDVEAKAALAVLDGGAARH</sequence>
<dbReference type="InterPro" id="IPR011990">
    <property type="entry name" value="TPR-like_helical_dom_sf"/>
</dbReference>
<protein>
    <submittedName>
        <fullName evidence="2">Tetratricopeptide repeat protein</fullName>
    </submittedName>
</protein>
<dbReference type="Proteomes" id="UP001597110">
    <property type="component" value="Unassembled WGS sequence"/>
</dbReference>
<dbReference type="RefSeq" id="WP_386822834.1">
    <property type="nucleotide sequence ID" value="NZ_JBHTIF010000001.1"/>
</dbReference>
<reference evidence="3" key="1">
    <citation type="journal article" date="2019" name="Int. J. Syst. Evol. Microbiol.">
        <title>The Global Catalogue of Microorganisms (GCM) 10K type strain sequencing project: providing services to taxonomists for standard genome sequencing and annotation.</title>
        <authorList>
            <consortium name="The Broad Institute Genomics Platform"/>
            <consortium name="The Broad Institute Genome Sequencing Center for Infectious Disease"/>
            <person name="Wu L."/>
            <person name="Ma J."/>
        </authorList>
    </citation>
    <scope>NUCLEOTIDE SEQUENCE [LARGE SCALE GENOMIC DNA]</scope>
    <source>
        <strain evidence="3">CCUG 55585</strain>
    </source>
</reference>
<dbReference type="EMBL" id="JBHTIF010000001">
    <property type="protein sequence ID" value="MFD0725225.1"/>
    <property type="molecule type" value="Genomic_DNA"/>
</dbReference>
<evidence type="ECO:0000313" key="3">
    <source>
        <dbReference type="Proteomes" id="UP001597110"/>
    </source>
</evidence>
<gene>
    <name evidence="2" type="ORF">ACFQ0E_06370</name>
</gene>
<comment type="caution">
    <text evidence="2">The sequence shown here is derived from an EMBL/GenBank/DDBJ whole genome shotgun (WGS) entry which is preliminary data.</text>
</comment>
<organism evidence="2 3">
    <name type="scientific">Lysobacter brunescens</name>
    <dbReference type="NCBI Taxonomy" id="262323"/>
    <lineage>
        <taxon>Bacteria</taxon>
        <taxon>Pseudomonadati</taxon>
        <taxon>Pseudomonadota</taxon>
        <taxon>Gammaproteobacteria</taxon>
        <taxon>Lysobacterales</taxon>
        <taxon>Lysobacteraceae</taxon>
        <taxon>Lysobacter</taxon>
    </lineage>
</organism>
<dbReference type="Gene3D" id="1.25.40.10">
    <property type="entry name" value="Tetratricopeptide repeat domain"/>
    <property type="match status" value="1"/>
</dbReference>